<comment type="caution">
    <text evidence="9">The sequence shown here is derived from an EMBL/GenBank/DDBJ whole genome shotgun (WGS) entry which is preliminary data.</text>
</comment>
<keyword evidence="10" id="KW-1185">Reference proteome</keyword>
<evidence type="ECO:0000256" key="3">
    <source>
        <dbReference type="ARBA" id="ARBA00022691"/>
    </source>
</evidence>
<comment type="similarity">
    <text evidence="5">Belongs to the TDD superfamily. DTWD2 family.</text>
</comment>
<evidence type="ECO:0000313" key="9">
    <source>
        <dbReference type="EMBL" id="KAL3805114.1"/>
    </source>
</evidence>
<gene>
    <name evidence="9" type="ORF">HJC23_003342</name>
</gene>
<dbReference type="Pfam" id="PF03942">
    <property type="entry name" value="DTW"/>
    <property type="match status" value="1"/>
</dbReference>
<evidence type="ECO:0000259" key="8">
    <source>
        <dbReference type="SMART" id="SM01144"/>
    </source>
</evidence>
<proteinExistence type="inferred from homology"/>
<comment type="catalytic activity">
    <reaction evidence="6">
        <text>a uridine in tRNA + S-adenosyl-L-methionine = a 3-[(3S)-3-amino-3-carboxypropyl]uridine in tRNA + S-methyl-5'-thioadenosine + H(+)</text>
        <dbReference type="Rhea" id="RHEA:62432"/>
        <dbReference type="Rhea" id="RHEA-COMP:13339"/>
        <dbReference type="Rhea" id="RHEA-COMP:16092"/>
        <dbReference type="ChEBI" id="CHEBI:15378"/>
        <dbReference type="ChEBI" id="CHEBI:17509"/>
        <dbReference type="ChEBI" id="CHEBI:59789"/>
        <dbReference type="ChEBI" id="CHEBI:65315"/>
        <dbReference type="ChEBI" id="CHEBI:82930"/>
        <dbReference type="EC" id="2.5.1.25"/>
    </reaction>
</comment>
<dbReference type="GO" id="GO:0008033">
    <property type="term" value="P:tRNA processing"/>
    <property type="evidence" value="ECO:0007669"/>
    <property type="project" value="UniProtKB-KW"/>
</dbReference>
<dbReference type="EMBL" id="JABMIG020000004">
    <property type="protein sequence ID" value="KAL3805114.1"/>
    <property type="molecule type" value="Genomic_DNA"/>
</dbReference>
<dbReference type="AlphaFoldDB" id="A0ABD3QY14"/>
<dbReference type="GO" id="GO:0016432">
    <property type="term" value="F:tRNA-uridine aminocarboxypropyltransferase activity"/>
    <property type="evidence" value="ECO:0007669"/>
    <property type="project" value="UniProtKB-EC"/>
</dbReference>
<dbReference type="SMART" id="SM01144">
    <property type="entry name" value="DTW"/>
    <property type="match status" value="1"/>
</dbReference>
<evidence type="ECO:0000256" key="7">
    <source>
        <dbReference type="SAM" id="MobiDB-lite"/>
    </source>
</evidence>
<feature type="compositionally biased region" description="Polar residues" evidence="7">
    <location>
        <begin position="11"/>
        <end position="23"/>
    </location>
</feature>
<dbReference type="Proteomes" id="UP001516023">
    <property type="component" value="Unassembled WGS sequence"/>
</dbReference>
<accession>A0ABD3QY14</accession>
<protein>
    <recommendedName>
        <fullName evidence="1">tRNA-uridine aminocarboxypropyltransferase</fullName>
        <ecNumber evidence="1">2.5.1.25</ecNumber>
    </recommendedName>
</protein>
<keyword evidence="4" id="KW-0819">tRNA processing</keyword>
<evidence type="ECO:0000256" key="4">
    <source>
        <dbReference type="ARBA" id="ARBA00022694"/>
    </source>
</evidence>
<organism evidence="9 10">
    <name type="scientific">Cyclotella cryptica</name>
    <dbReference type="NCBI Taxonomy" id="29204"/>
    <lineage>
        <taxon>Eukaryota</taxon>
        <taxon>Sar</taxon>
        <taxon>Stramenopiles</taxon>
        <taxon>Ochrophyta</taxon>
        <taxon>Bacillariophyta</taxon>
        <taxon>Coscinodiscophyceae</taxon>
        <taxon>Thalassiosirophycidae</taxon>
        <taxon>Stephanodiscales</taxon>
        <taxon>Stephanodiscaceae</taxon>
        <taxon>Cyclotella</taxon>
    </lineage>
</organism>
<reference evidence="9 10" key="1">
    <citation type="journal article" date="2020" name="G3 (Bethesda)">
        <title>Improved Reference Genome for Cyclotella cryptica CCMP332, a Model for Cell Wall Morphogenesis, Salinity Adaptation, and Lipid Production in Diatoms (Bacillariophyta).</title>
        <authorList>
            <person name="Roberts W.R."/>
            <person name="Downey K.M."/>
            <person name="Ruck E.C."/>
            <person name="Traller J.C."/>
            <person name="Alverson A.J."/>
        </authorList>
    </citation>
    <scope>NUCLEOTIDE SEQUENCE [LARGE SCALE GENOMIC DNA]</scope>
    <source>
        <strain evidence="9 10">CCMP332</strain>
    </source>
</reference>
<evidence type="ECO:0000256" key="2">
    <source>
        <dbReference type="ARBA" id="ARBA00022679"/>
    </source>
</evidence>
<evidence type="ECO:0000256" key="1">
    <source>
        <dbReference type="ARBA" id="ARBA00012386"/>
    </source>
</evidence>
<evidence type="ECO:0000256" key="6">
    <source>
        <dbReference type="ARBA" id="ARBA00048718"/>
    </source>
</evidence>
<dbReference type="EC" id="2.5.1.25" evidence="1"/>
<feature type="region of interest" description="Disordered" evidence="7">
    <location>
        <begin position="1"/>
        <end position="30"/>
    </location>
</feature>
<keyword evidence="2" id="KW-0808">Transferase</keyword>
<evidence type="ECO:0000313" key="10">
    <source>
        <dbReference type="Proteomes" id="UP001516023"/>
    </source>
</evidence>
<evidence type="ECO:0000256" key="5">
    <source>
        <dbReference type="ARBA" id="ARBA00034489"/>
    </source>
</evidence>
<keyword evidence="3" id="KW-0949">S-adenosyl-L-methionine</keyword>
<feature type="domain" description="DTW" evidence="8">
    <location>
        <begin position="27"/>
        <end position="320"/>
    </location>
</feature>
<name>A0ABD3QY14_9STRA</name>
<sequence length="349" mass="39249">MTKTKNHPDMDQSTSVSPSGTHPKTQKRPTCPTCRFPPRTCVCPALPTAPLHTLFRRCRILLLQHPHELRRKNRSLPLVHLCLFGGHHHHARIEDVASSLNPQDFVIKTIVGRSLQPHRDAAILDLLSDPEQVVVVVFPHRNAMELERGIRLAEERCGTMATSDNDDNDEECEGSVKAETTKKKITLVFIDATWKHAREMEAKLSKSVECCRHWIRVQLVPTVAGGGGDARVPVVVDYKQSSTLTETTKDASLRTTTVTTTTHPFVPRRFQIRAPPSPNHLSTAECLAWVASRVERNPVILERIRHVLDYMVFLWRVHVVDVDKAQCGKSRGGDVMSQKTLEIAVMESE</sequence>
<dbReference type="PANTHER" id="PTHR21392">
    <property type="entry name" value="TRNA-URIDINE AMINOCARBOXYPROPYLTRANSFERASE 2"/>
    <property type="match status" value="1"/>
</dbReference>
<dbReference type="InterPro" id="IPR039262">
    <property type="entry name" value="DTWD2/TAPT"/>
</dbReference>
<feature type="compositionally biased region" description="Basic and acidic residues" evidence="7">
    <location>
        <begin position="1"/>
        <end position="10"/>
    </location>
</feature>
<dbReference type="PANTHER" id="PTHR21392:SF0">
    <property type="entry name" value="TRNA-URIDINE AMINOCARBOXYPROPYLTRANSFERASE 2"/>
    <property type="match status" value="1"/>
</dbReference>
<dbReference type="InterPro" id="IPR005636">
    <property type="entry name" value="DTW"/>
</dbReference>